<keyword evidence="3" id="KW-1015">Disulfide bond</keyword>
<dbReference type="GO" id="GO:0017004">
    <property type="term" value="P:cytochrome complex assembly"/>
    <property type="evidence" value="ECO:0007669"/>
    <property type="project" value="UniProtKB-KW"/>
</dbReference>
<dbReference type="CDD" id="cd02966">
    <property type="entry name" value="TlpA_like_family"/>
    <property type="match status" value="2"/>
</dbReference>
<dbReference type="InterPro" id="IPR017937">
    <property type="entry name" value="Thioredoxin_CS"/>
</dbReference>
<feature type="signal peptide" evidence="5">
    <location>
        <begin position="1"/>
        <end position="20"/>
    </location>
</feature>
<keyword evidence="4" id="KW-0676">Redox-active center</keyword>
<evidence type="ECO:0000256" key="1">
    <source>
        <dbReference type="ARBA" id="ARBA00004196"/>
    </source>
</evidence>
<evidence type="ECO:0000313" key="7">
    <source>
        <dbReference type="EMBL" id="QGA26428.1"/>
    </source>
</evidence>
<dbReference type="InterPro" id="IPR050553">
    <property type="entry name" value="Thioredoxin_ResA/DsbE_sf"/>
</dbReference>
<dbReference type="PANTHER" id="PTHR42852">
    <property type="entry name" value="THIOL:DISULFIDE INTERCHANGE PROTEIN DSBE"/>
    <property type="match status" value="1"/>
</dbReference>
<keyword evidence="8" id="KW-1185">Reference proteome</keyword>
<evidence type="ECO:0000256" key="4">
    <source>
        <dbReference type="ARBA" id="ARBA00023284"/>
    </source>
</evidence>
<dbReference type="InterPro" id="IPR036249">
    <property type="entry name" value="Thioredoxin-like_sf"/>
</dbReference>
<feature type="chain" id="PRO_5024905551" evidence="5">
    <location>
        <begin position="21"/>
        <end position="790"/>
    </location>
</feature>
<proteinExistence type="predicted"/>
<feature type="domain" description="Thioredoxin" evidence="6">
    <location>
        <begin position="247"/>
        <end position="401"/>
    </location>
</feature>
<dbReference type="EMBL" id="CP045652">
    <property type="protein sequence ID" value="QGA26428.1"/>
    <property type="molecule type" value="Genomic_DNA"/>
</dbReference>
<dbReference type="Proteomes" id="UP000326921">
    <property type="component" value="Chromosome"/>
</dbReference>
<keyword evidence="2" id="KW-0201">Cytochrome c-type biogenesis</keyword>
<comment type="subcellular location">
    <subcellularLocation>
        <location evidence="1">Cell envelope</location>
    </subcellularLocation>
</comment>
<dbReference type="GO" id="GO:0030313">
    <property type="term" value="C:cell envelope"/>
    <property type="evidence" value="ECO:0007669"/>
    <property type="project" value="UniProtKB-SubCell"/>
</dbReference>
<dbReference type="PANTHER" id="PTHR42852:SF6">
    <property type="entry name" value="THIOL:DISULFIDE INTERCHANGE PROTEIN DSBE"/>
    <property type="match status" value="1"/>
</dbReference>
<evidence type="ECO:0000256" key="3">
    <source>
        <dbReference type="ARBA" id="ARBA00023157"/>
    </source>
</evidence>
<evidence type="ECO:0000259" key="6">
    <source>
        <dbReference type="PROSITE" id="PS51352"/>
    </source>
</evidence>
<dbReference type="PROSITE" id="PS00194">
    <property type="entry name" value="THIOREDOXIN_1"/>
    <property type="match status" value="1"/>
</dbReference>
<name>A0A5Q0QF72_9SPHI</name>
<dbReference type="InterPro" id="IPR013766">
    <property type="entry name" value="Thioredoxin_domain"/>
</dbReference>
<dbReference type="KEGG" id="sphe:GFH32_08840"/>
<dbReference type="InterPro" id="IPR012336">
    <property type="entry name" value="Thioredoxin-like_fold"/>
</dbReference>
<dbReference type="RefSeq" id="WP_153511287.1">
    <property type="nucleotide sequence ID" value="NZ_CP045652.1"/>
</dbReference>
<dbReference type="PROSITE" id="PS51352">
    <property type="entry name" value="THIOREDOXIN_2"/>
    <property type="match status" value="2"/>
</dbReference>
<feature type="domain" description="Thioredoxin" evidence="6">
    <location>
        <begin position="622"/>
        <end position="789"/>
    </location>
</feature>
<dbReference type="Gene3D" id="3.40.30.10">
    <property type="entry name" value="Glutaredoxin"/>
    <property type="match status" value="2"/>
</dbReference>
<dbReference type="SUPFAM" id="SSF52833">
    <property type="entry name" value="Thioredoxin-like"/>
    <property type="match status" value="2"/>
</dbReference>
<protein>
    <submittedName>
        <fullName evidence="7">Redoxin domain-containing protein</fullName>
    </submittedName>
</protein>
<reference evidence="7 8" key="1">
    <citation type="submission" date="2019-10" db="EMBL/GenBank/DDBJ databases">
        <authorList>
            <person name="Dong K."/>
        </authorList>
    </citation>
    <scope>NUCLEOTIDE SEQUENCE [LARGE SCALE GENOMIC DNA]</scope>
    <source>
        <strain evidence="8">dk4302</strain>
    </source>
</reference>
<dbReference type="Pfam" id="PF13905">
    <property type="entry name" value="Thioredoxin_8"/>
    <property type="match status" value="2"/>
</dbReference>
<sequence length="790" mass="90577">MMIKHIILACLCLIALQVRAQDANITQRSQELSREILEAKDIDKKLAIYNSSEVQALFKENKNVEPGLAIFIAIEYINLADKENSVKWMNKSRGTGIGHENVESRFYDKFQDLQEHQFVVDVVGPELDSLYLIMVNRKDADGSTFAYYRPRISYYTKSLAAINKQDEVFKHLSMFYQYCGNKFLNISNYYTYGEALLHLGKHDEAIKVFAKFNTEKIDFSAKIEEMSNKLISKIPNGDKRFALVVDSQENVQRTQFKNLVTASSEINGVDIADKVSKNKYILLDFWGTWCAPCAESHPKLIETYHKYKNLGFEVIGIAAENGSDLSKIENTLQNEIAKQGLPWLQTLWLSKDLKHPASKYIITGYPTKILVDQTGKVIARIEGGSFKNSERLDNLLAELLGDEETKYRLGKIRIVEPYYVKFYSENDLELKVEAYDRFVKNSDLNIKELRTWKDKMAKDLVKLFIENNDLASAGKYHSQIQDKHILAQSLKQLLKTKNNQDYSHVARQILDDFTTKTIFGEIVSESNFNAYSQLAMQLIHSSKPELQDSLIAKYLYPVSRQMMYLEEKVANGDYKQSLSYRFAKIMVKNPNDITIAKIVLNDYLIAAAEPVSLRANLLNEFKAIPDLATYFDEHKALGNEKNVQFLNRLLSKSDVNDKVQGVLAINEKYVLVDFWGSWCIPCRASHPHLNELYSKYKDKGFEIVGVADEKAGNEYVALMNWKTAIQTDNIKWIQLLALDREEIDFDPVKEMSITSFPTKILFDKDRNIIGTYSGGDQDKLDAKLKELFGE</sequence>
<evidence type="ECO:0000256" key="2">
    <source>
        <dbReference type="ARBA" id="ARBA00022748"/>
    </source>
</evidence>
<accession>A0A5Q0QF72</accession>
<dbReference type="AlphaFoldDB" id="A0A5Q0QF72"/>
<evidence type="ECO:0000256" key="5">
    <source>
        <dbReference type="SAM" id="SignalP"/>
    </source>
</evidence>
<evidence type="ECO:0000313" key="8">
    <source>
        <dbReference type="Proteomes" id="UP000326921"/>
    </source>
</evidence>
<keyword evidence="5" id="KW-0732">Signal</keyword>
<gene>
    <name evidence="7" type="ORF">GFH32_08840</name>
</gene>
<organism evidence="7 8">
    <name type="scientific">Sphingobacterium zhuxiongii</name>
    <dbReference type="NCBI Taxonomy" id="2662364"/>
    <lineage>
        <taxon>Bacteria</taxon>
        <taxon>Pseudomonadati</taxon>
        <taxon>Bacteroidota</taxon>
        <taxon>Sphingobacteriia</taxon>
        <taxon>Sphingobacteriales</taxon>
        <taxon>Sphingobacteriaceae</taxon>
        <taxon>Sphingobacterium</taxon>
    </lineage>
</organism>